<dbReference type="GO" id="GO:0004497">
    <property type="term" value="F:monooxygenase activity"/>
    <property type="evidence" value="ECO:0007669"/>
    <property type="project" value="UniProtKB-KW"/>
</dbReference>
<keyword evidence="3" id="KW-1185">Reference proteome</keyword>
<dbReference type="GO" id="GO:0050660">
    <property type="term" value="F:flavin adenine dinucleotide binding"/>
    <property type="evidence" value="ECO:0007669"/>
    <property type="project" value="TreeGrafter"/>
</dbReference>
<dbReference type="PANTHER" id="PTHR43539:SF24">
    <property type="entry name" value="FAD_NAD(P)-BINDING DOMAIN-CONTAINING PROTEIN-RELATED"/>
    <property type="match status" value="1"/>
</dbReference>
<dbReference type="InterPro" id="IPR050982">
    <property type="entry name" value="Auxin_biosynth/cation_transpt"/>
</dbReference>
<evidence type="ECO:0000313" key="3">
    <source>
        <dbReference type="Proteomes" id="UP000005446"/>
    </source>
</evidence>
<dbReference type="InterPro" id="IPR036188">
    <property type="entry name" value="FAD/NAD-bd_sf"/>
</dbReference>
<reference evidence="2 3" key="1">
    <citation type="journal article" date="2012" name="Eukaryot. Cell">
        <title>Genome sequence of the fungus Glarea lozoyensis: the first genome sequence of a species from the Helotiaceae family.</title>
        <authorList>
            <person name="Youssar L."/>
            <person name="Gruening B.A."/>
            <person name="Erxleben A."/>
            <person name="Guenther S."/>
            <person name="Huettel W."/>
        </authorList>
    </citation>
    <scope>NUCLEOTIDE SEQUENCE [LARGE SCALE GENOMIC DNA]</scope>
    <source>
        <strain evidence="3">ATCC 74030 / MF5533</strain>
    </source>
</reference>
<accession>H0EPZ8</accession>
<dbReference type="InParanoid" id="H0EPZ8"/>
<organism evidence="2 3">
    <name type="scientific">Glarea lozoyensis (strain ATCC 74030 / MF5533)</name>
    <dbReference type="NCBI Taxonomy" id="1104152"/>
    <lineage>
        <taxon>Eukaryota</taxon>
        <taxon>Fungi</taxon>
        <taxon>Dikarya</taxon>
        <taxon>Ascomycota</taxon>
        <taxon>Pezizomycotina</taxon>
        <taxon>Leotiomycetes</taxon>
        <taxon>Helotiales</taxon>
        <taxon>Helotiaceae</taxon>
        <taxon>Glarea</taxon>
    </lineage>
</organism>
<dbReference type="InterPro" id="IPR036291">
    <property type="entry name" value="NAD(P)-bd_dom_sf"/>
</dbReference>
<proteinExistence type="predicted"/>
<evidence type="ECO:0000256" key="1">
    <source>
        <dbReference type="ARBA" id="ARBA00023002"/>
    </source>
</evidence>
<dbReference type="SUPFAM" id="SSF51735">
    <property type="entry name" value="NAD(P)-binding Rossmann-fold domains"/>
    <property type="match status" value="1"/>
</dbReference>
<dbReference type="AlphaFoldDB" id="H0EPZ8"/>
<dbReference type="Proteomes" id="UP000005446">
    <property type="component" value="Unassembled WGS sequence"/>
</dbReference>
<dbReference type="HOGENOM" id="CLU_015676_1_1_1"/>
<keyword evidence="1" id="KW-0560">Oxidoreductase</keyword>
<dbReference type="PRINTS" id="PR00411">
    <property type="entry name" value="PNDRDTASEI"/>
</dbReference>
<dbReference type="SUPFAM" id="SSF51905">
    <property type="entry name" value="FAD/NAD(P)-binding domain"/>
    <property type="match status" value="1"/>
</dbReference>
<gene>
    <name evidence="2" type="ORF">M7I_4739</name>
</gene>
<sequence>MFAERHTIQLPAAKAPVIHIEEKKTVEPVSVAQQWLSKLGTILKNNDVAALPTVMHQDSWWRDMLAVSWDIRTLHGLDKLSLYFSDNLAHTGMHNLKLRTTGKFAPNLSSPVEGLEWVESMFDFETKVGRGSGMLRLCQGSDGAWKGYMIYTALQELKGYEENAGLRRPHGGNNSLEGGAITGNWLERRERQKEFLDDEPTVLIIGAGQSGLNTAARLQAMGTSCLLVDRNPRVGDNWRFRYRTLVTHDPVQYTHMAFLKFPTNWPLFTPKDKLGDWFESYASLMELNVWTSSTITSAVYSDEKKNWTVDIKRGDGSVRSLHPNHVIFATGHAGEAKIPTFPGQSDFKGTVYHGSQHQDASITGAAAGKKVVVVGTGNSGHDIAQNYYENGASVTMIQRRGTYVISAATGLFMLHEGMYDETGPPTEDADIAGQSLPIPAQFALNVGLTEKIKQAEKENIEGLIKAGFKLDFGEDKSGIYRKYITRGGGYYIDVGCSKLIIDGKIGIKQSPDGISHFESNALVLADGTKMDADVVVLATGFDNMRTSVRKILGDTVADRCKDVWDLDEEGEVNAMWRPSGHPGFWFMGGSLALCRTYSRFVAMQIVAQEKGISR</sequence>
<dbReference type="OrthoDB" id="74360at2759"/>
<keyword evidence="2" id="KW-0503">Monooxygenase</keyword>
<dbReference type="Gene3D" id="3.50.50.60">
    <property type="entry name" value="FAD/NAD(P)-binding domain"/>
    <property type="match status" value="1"/>
</dbReference>
<name>H0EPZ8_GLAL7</name>
<dbReference type="Pfam" id="PF13738">
    <property type="entry name" value="Pyr_redox_3"/>
    <property type="match status" value="1"/>
</dbReference>
<dbReference type="EMBL" id="AGUE01000117">
    <property type="protein sequence ID" value="EHK99440.1"/>
    <property type="molecule type" value="Genomic_DNA"/>
</dbReference>
<protein>
    <submittedName>
        <fullName evidence="2">Putative Flavin-containing monooxygenase YUCCA3</fullName>
    </submittedName>
</protein>
<comment type="caution">
    <text evidence="2">The sequence shown here is derived from an EMBL/GenBank/DDBJ whole genome shotgun (WGS) entry which is preliminary data.</text>
</comment>
<evidence type="ECO:0000313" key="2">
    <source>
        <dbReference type="EMBL" id="EHK99440.1"/>
    </source>
</evidence>
<dbReference type="PANTHER" id="PTHR43539">
    <property type="entry name" value="FLAVIN-BINDING MONOOXYGENASE-LIKE PROTEIN (AFU_ORTHOLOGUE AFUA_4G09220)"/>
    <property type="match status" value="1"/>
</dbReference>